<gene>
    <name evidence="2" type="ORF">FA15DRAFT_607063</name>
</gene>
<sequence>MISLENEDSPQGISVPEIIQGQYNKCRFFRTVVHNPHQYKNFDLENDLLYMKLEDGRRVLAIPECKFNGRNIREIIIGEAHSLLAHLGTRKTLDYLTDHVWWKKIGQ</sequence>
<accession>A0A5C3K9E5</accession>
<dbReference type="Gene3D" id="1.10.340.70">
    <property type="match status" value="1"/>
</dbReference>
<evidence type="ECO:0000313" key="3">
    <source>
        <dbReference type="Proteomes" id="UP000307440"/>
    </source>
</evidence>
<dbReference type="InterPro" id="IPR041588">
    <property type="entry name" value="Integrase_H2C2"/>
</dbReference>
<dbReference type="OrthoDB" id="3249394at2759"/>
<dbReference type="EMBL" id="ML210747">
    <property type="protein sequence ID" value="TFK16548.1"/>
    <property type="molecule type" value="Genomic_DNA"/>
</dbReference>
<evidence type="ECO:0000313" key="2">
    <source>
        <dbReference type="EMBL" id="TFK16548.1"/>
    </source>
</evidence>
<feature type="domain" description="Integrase zinc-binding" evidence="1">
    <location>
        <begin position="70"/>
        <end position="106"/>
    </location>
</feature>
<evidence type="ECO:0000259" key="1">
    <source>
        <dbReference type="Pfam" id="PF17921"/>
    </source>
</evidence>
<organism evidence="2 3">
    <name type="scientific">Coprinopsis marcescibilis</name>
    <name type="common">Agaric fungus</name>
    <name type="synonym">Psathyrella marcescibilis</name>
    <dbReference type="NCBI Taxonomy" id="230819"/>
    <lineage>
        <taxon>Eukaryota</taxon>
        <taxon>Fungi</taxon>
        <taxon>Dikarya</taxon>
        <taxon>Basidiomycota</taxon>
        <taxon>Agaricomycotina</taxon>
        <taxon>Agaricomycetes</taxon>
        <taxon>Agaricomycetidae</taxon>
        <taxon>Agaricales</taxon>
        <taxon>Agaricineae</taxon>
        <taxon>Psathyrellaceae</taxon>
        <taxon>Coprinopsis</taxon>
    </lineage>
</organism>
<dbReference type="STRING" id="230819.A0A5C3K9E5"/>
<name>A0A5C3K9E5_COPMA</name>
<protein>
    <recommendedName>
        <fullName evidence="1">Integrase zinc-binding domain-containing protein</fullName>
    </recommendedName>
</protein>
<dbReference type="Pfam" id="PF17921">
    <property type="entry name" value="Integrase_H2C2"/>
    <property type="match status" value="1"/>
</dbReference>
<keyword evidence="3" id="KW-1185">Reference proteome</keyword>
<dbReference type="Proteomes" id="UP000307440">
    <property type="component" value="Unassembled WGS sequence"/>
</dbReference>
<dbReference type="AlphaFoldDB" id="A0A5C3K9E5"/>
<reference evidence="2 3" key="1">
    <citation type="journal article" date="2019" name="Nat. Ecol. Evol.">
        <title>Megaphylogeny resolves global patterns of mushroom evolution.</title>
        <authorList>
            <person name="Varga T."/>
            <person name="Krizsan K."/>
            <person name="Foldi C."/>
            <person name="Dima B."/>
            <person name="Sanchez-Garcia M."/>
            <person name="Sanchez-Ramirez S."/>
            <person name="Szollosi G.J."/>
            <person name="Szarkandi J.G."/>
            <person name="Papp V."/>
            <person name="Albert L."/>
            <person name="Andreopoulos W."/>
            <person name="Angelini C."/>
            <person name="Antonin V."/>
            <person name="Barry K.W."/>
            <person name="Bougher N.L."/>
            <person name="Buchanan P."/>
            <person name="Buyck B."/>
            <person name="Bense V."/>
            <person name="Catcheside P."/>
            <person name="Chovatia M."/>
            <person name="Cooper J."/>
            <person name="Damon W."/>
            <person name="Desjardin D."/>
            <person name="Finy P."/>
            <person name="Geml J."/>
            <person name="Haridas S."/>
            <person name="Hughes K."/>
            <person name="Justo A."/>
            <person name="Karasinski D."/>
            <person name="Kautmanova I."/>
            <person name="Kiss B."/>
            <person name="Kocsube S."/>
            <person name="Kotiranta H."/>
            <person name="LaButti K.M."/>
            <person name="Lechner B.E."/>
            <person name="Liimatainen K."/>
            <person name="Lipzen A."/>
            <person name="Lukacs Z."/>
            <person name="Mihaltcheva S."/>
            <person name="Morgado L.N."/>
            <person name="Niskanen T."/>
            <person name="Noordeloos M.E."/>
            <person name="Ohm R.A."/>
            <person name="Ortiz-Santana B."/>
            <person name="Ovrebo C."/>
            <person name="Racz N."/>
            <person name="Riley R."/>
            <person name="Savchenko A."/>
            <person name="Shiryaev A."/>
            <person name="Soop K."/>
            <person name="Spirin V."/>
            <person name="Szebenyi C."/>
            <person name="Tomsovsky M."/>
            <person name="Tulloss R.E."/>
            <person name="Uehling J."/>
            <person name="Grigoriev I.V."/>
            <person name="Vagvolgyi C."/>
            <person name="Papp T."/>
            <person name="Martin F.M."/>
            <person name="Miettinen O."/>
            <person name="Hibbett D.S."/>
            <person name="Nagy L.G."/>
        </authorList>
    </citation>
    <scope>NUCLEOTIDE SEQUENCE [LARGE SCALE GENOMIC DNA]</scope>
    <source>
        <strain evidence="2 3">CBS 121175</strain>
    </source>
</reference>
<proteinExistence type="predicted"/>